<dbReference type="RefSeq" id="WP_152763694.1">
    <property type="nucleotide sequence ID" value="NZ_WHLY01000002.1"/>
</dbReference>
<name>A0A7C9FZU5_9BACT</name>
<reference evidence="1 2" key="1">
    <citation type="submission" date="2019-10" db="EMBL/GenBank/DDBJ databases">
        <title>Draft Genome Sequence of Cytophagaceae sp. SJW1-29.</title>
        <authorList>
            <person name="Choi A."/>
        </authorList>
    </citation>
    <scope>NUCLEOTIDE SEQUENCE [LARGE SCALE GENOMIC DNA]</scope>
    <source>
        <strain evidence="1 2">SJW1-29</strain>
    </source>
</reference>
<dbReference type="AlphaFoldDB" id="A0A7C9FZU5"/>
<sequence>MNKLIYLGLLTAVTLITGCTSDSPAPSTDISQLQGEYRTNASLDLSCAAITDERQLPQLSVTQKSDGTYTLVRTDFIPSRRTTELTNVTVQSKPDTLLIFRDNQKIGSLYLGTWRDYSGKKVREVTAPMLLVSMNDTISETYFFFLGYRQ</sequence>
<evidence type="ECO:0000313" key="1">
    <source>
        <dbReference type="EMBL" id="MPR36088.1"/>
    </source>
</evidence>
<proteinExistence type="predicted"/>
<organism evidence="1 2">
    <name type="scientific">Salmonirosea aquatica</name>
    <dbReference type="NCBI Taxonomy" id="2654236"/>
    <lineage>
        <taxon>Bacteria</taxon>
        <taxon>Pseudomonadati</taxon>
        <taxon>Bacteroidota</taxon>
        <taxon>Cytophagia</taxon>
        <taxon>Cytophagales</taxon>
        <taxon>Spirosomataceae</taxon>
        <taxon>Salmonirosea</taxon>
    </lineage>
</organism>
<dbReference type="EMBL" id="WHLY01000002">
    <property type="protein sequence ID" value="MPR36088.1"/>
    <property type="molecule type" value="Genomic_DNA"/>
</dbReference>
<dbReference type="Proteomes" id="UP000479293">
    <property type="component" value="Unassembled WGS sequence"/>
</dbReference>
<protein>
    <submittedName>
        <fullName evidence="1">Uncharacterized protein</fullName>
    </submittedName>
</protein>
<evidence type="ECO:0000313" key="2">
    <source>
        <dbReference type="Proteomes" id="UP000479293"/>
    </source>
</evidence>
<accession>A0A7C9FZU5</accession>
<dbReference type="PROSITE" id="PS51257">
    <property type="entry name" value="PROKAR_LIPOPROTEIN"/>
    <property type="match status" value="1"/>
</dbReference>
<comment type="caution">
    <text evidence="1">The sequence shown here is derived from an EMBL/GenBank/DDBJ whole genome shotgun (WGS) entry which is preliminary data.</text>
</comment>
<keyword evidence="2" id="KW-1185">Reference proteome</keyword>
<gene>
    <name evidence="1" type="ORF">GBK04_22760</name>
</gene>